<dbReference type="SUPFAM" id="SSF46689">
    <property type="entry name" value="Homeodomain-like"/>
    <property type="match status" value="2"/>
</dbReference>
<evidence type="ECO:0000313" key="5">
    <source>
        <dbReference type="EMBL" id="MUG65265.1"/>
    </source>
</evidence>
<evidence type="ECO:0000256" key="1">
    <source>
        <dbReference type="ARBA" id="ARBA00023015"/>
    </source>
</evidence>
<evidence type="ECO:0000313" key="8">
    <source>
        <dbReference type="Proteomes" id="UP000435177"/>
    </source>
</evidence>
<dbReference type="Pfam" id="PF12833">
    <property type="entry name" value="HTH_18"/>
    <property type="match status" value="1"/>
</dbReference>
<dbReference type="RefSeq" id="WP_095264449.1">
    <property type="nucleotide sequence ID" value="NZ_NPBY01000022.1"/>
</dbReference>
<dbReference type="PROSITE" id="PS01124">
    <property type="entry name" value="HTH_ARAC_FAMILY_2"/>
    <property type="match status" value="1"/>
</dbReference>
<dbReference type="InterPro" id="IPR018060">
    <property type="entry name" value="HTH_AraC"/>
</dbReference>
<dbReference type="SMART" id="SM00342">
    <property type="entry name" value="HTH_ARAC"/>
    <property type="match status" value="1"/>
</dbReference>
<protein>
    <submittedName>
        <fullName evidence="5">Helix-turn-helix domain-containing protein</fullName>
    </submittedName>
</protein>
<dbReference type="OrthoDB" id="4480133at2"/>
<dbReference type="InterPro" id="IPR018062">
    <property type="entry name" value="HTH_AraC-typ_CS"/>
</dbReference>
<accession>A0A268EYU9</accession>
<evidence type="ECO:0000256" key="3">
    <source>
        <dbReference type="ARBA" id="ARBA00023163"/>
    </source>
</evidence>
<dbReference type="GO" id="GO:0043565">
    <property type="term" value="F:sequence-specific DNA binding"/>
    <property type="evidence" value="ECO:0007669"/>
    <property type="project" value="InterPro"/>
</dbReference>
<name>A0A268EYU9_9BACL</name>
<reference evidence="5 8" key="2">
    <citation type="submission" date="2019-11" db="EMBL/GenBank/DDBJ databases">
        <title>Draft genome sequences of five Paenibacillus species of dairy origin.</title>
        <authorList>
            <person name="Olajide A.M."/>
            <person name="Chen S."/>
            <person name="Lapointe G."/>
        </authorList>
    </citation>
    <scope>NUCLEOTIDE SEQUENCE [LARGE SCALE GENOMIC DNA]</scope>
    <source>
        <strain evidence="5 8">3CS1</strain>
    </source>
</reference>
<evidence type="ECO:0000313" key="7">
    <source>
        <dbReference type="Proteomes" id="UP000215596"/>
    </source>
</evidence>
<keyword evidence="8" id="KW-1185">Reference proteome</keyword>
<evidence type="ECO:0000256" key="2">
    <source>
        <dbReference type="ARBA" id="ARBA00023125"/>
    </source>
</evidence>
<dbReference type="PANTHER" id="PTHR43280">
    <property type="entry name" value="ARAC-FAMILY TRANSCRIPTIONAL REGULATOR"/>
    <property type="match status" value="1"/>
</dbReference>
<dbReference type="InterPro" id="IPR020449">
    <property type="entry name" value="Tscrpt_reg_AraC-type_HTH"/>
</dbReference>
<dbReference type="Proteomes" id="UP000435177">
    <property type="component" value="Unassembled WGS sequence"/>
</dbReference>
<evidence type="ECO:0000313" key="6">
    <source>
        <dbReference type="EMBL" id="PAD78293.1"/>
    </source>
</evidence>
<feature type="domain" description="HTH araC/xylS-type" evidence="4">
    <location>
        <begin position="113"/>
        <end position="211"/>
    </location>
</feature>
<evidence type="ECO:0000259" key="4">
    <source>
        <dbReference type="PROSITE" id="PS01124"/>
    </source>
</evidence>
<dbReference type="EMBL" id="NPBY01000022">
    <property type="protein sequence ID" value="PAD78293.1"/>
    <property type="molecule type" value="Genomic_DNA"/>
</dbReference>
<dbReference type="EMBL" id="WOAA01000002">
    <property type="protein sequence ID" value="MUG65265.1"/>
    <property type="molecule type" value="Genomic_DNA"/>
</dbReference>
<comment type="caution">
    <text evidence="6">The sequence shown here is derived from an EMBL/GenBank/DDBJ whole genome shotgun (WGS) entry which is preliminary data.</text>
</comment>
<dbReference type="Proteomes" id="UP000215596">
    <property type="component" value="Unassembled WGS sequence"/>
</dbReference>
<reference evidence="6 7" key="1">
    <citation type="submission" date="2017-07" db="EMBL/GenBank/DDBJ databases">
        <title>Isolation and whole genome analysis of endospore-forming bacteria from heroin.</title>
        <authorList>
            <person name="Kalinowski J."/>
            <person name="Ahrens B."/>
            <person name="Al-Dilaimi A."/>
            <person name="Winkler A."/>
            <person name="Wibberg D."/>
            <person name="Schleenbecker U."/>
            <person name="Ruckert C."/>
            <person name="Wolfel R."/>
            <person name="Grass G."/>
        </authorList>
    </citation>
    <scope>NUCLEOTIDE SEQUENCE [LARGE SCALE GENOMIC DNA]</scope>
    <source>
        <strain evidence="6 7">7537-G1</strain>
    </source>
</reference>
<dbReference type="AlphaFoldDB" id="A0A268EYU9"/>
<dbReference type="InterPro" id="IPR009057">
    <property type="entry name" value="Homeodomain-like_sf"/>
</dbReference>
<dbReference type="PROSITE" id="PS00041">
    <property type="entry name" value="HTH_ARAC_FAMILY_1"/>
    <property type="match status" value="1"/>
</dbReference>
<sequence>MERLVVLHEYEERESTLFKEKMESYSEVILSSEQGLELTPEAVKEYEMVFIISKARELPPHWRLEQIMAHTPVILILSTALPDLITFIGMFEVMERVDAVYSSDGSEQAKLYRKALLYIEEHLGNNELTLDMLASFLCISTSYCSRIFQKYGGKGFREYVMERRIQLAKSLLEGGSSVTEVCLAVGYGDLTHFTRTFRRLIGMNPSVYRTAHQRKTV</sequence>
<organism evidence="6 7">
    <name type="scientific">Paenibacillus campinasensis</name>
    <dbReference type="NCBI Taxonomy" id="66347"/>
    <lineage>
        <taxon>Bacteria</taxon>
        <taxon>Bacillati</taxon>
        <taxon>Bacillota</taxon>
        <taxon>Bacilli</taxon>
        <taxon>Bacillales</taxon>
        <taxon>Paenibacillaceae</taxon>
        <taxon>Paenibacillus</taxon>
    </lineage>
</organism>
<keyword evidence="1" id="KW-0805">Transcription regulation</keyword>
<dbReference type="Gene3D" id="1.10.10.60">
    <property type="entry name" value="Homeodomain-like"/>
    <property type="match status" value="2"/>
</dbReference>
<dbReference type="PANTHER" id="PTHR43280:SF31">
    <property type="entry name" value="TRANSCRIPTIONAL REGULATORY PROTEIN"/>
    <property type="match status" value="1"/>
</dbReference>
<dbReference type="PRINTS" id="PR00032">
    <property type="entry name" value="HTHARAC"/>
</dbReference>
<keyword evidence="3" id="KW-0804">Transcription</keyword>
<gene>
    <name evidence="6" type="ORF">CHH67_07125</name>
    <name evidence="5" type="ORF">GNP94_04500</name>
</gene>
<dbReference type="GO" id="GO:0003700">
    <property type="term" value="F:DNA-binding transcription factor activity"/>
    <property type="evidence" value="ECO:0007669"/>
    <property type="project" value="InterPro"/>
</dbReference>
<keyword evidence="2" id="KW-0238">DNA-binding</keyword>
<proteinExistence type="predicted"/>